<evidence type="ECO:0000256" key="7">
    <source>
        <dbReference type="ARBA" id="ARBA00022679"/>
    </source>
</evidence>
<sequence length="471" mass="55118">HATLERITSPKSDHRRSVEFTYYLQYHLHMQLSMASRYAESKRVVLKGDLPIGVDKRSVDVWCEPHLFRQNKSTGAPPDAFSPTGQNWGFPTYNWEEMSKDNYKWWRRRLQNMSQYFHAYRIDHILGFFRIWEIPGDCVTGLLGHFRPCVPIWKHELDCRGLWDLARLTQPYVRTHILQEVFGPSMWEEVAAKYFLEQGDGVYHFRPQFTTEQSIADIEIRPNSPQWLIEEIEHTKAGLIHCMQNVCLLVDDEDPNRFYPRRQDDLWRRSVLRRLAVLMVSAEMLVCGGVLGFVPGCVPPVWQEIKASREPFKPFKLPFELPYQFLNICESKCKCRSVTTSMQRCLIPLLHRYESDPEMRDRFFYNALSGDGPAPVQCSPEVMSAVALQHTRSPSVWTVIPMQDIMALSARYHDRPAAEECINDPTNPKHYWRFRLHKKIEDLIADKDLLKTVQELLILGERASPQELPKL</sequence>
<protein>
    <recommendedName>
        <fullName evidence="4">4-alpha-glucanotransferase</fullName>
        <ecNumber evidence="4">2.4.1.25</ecNumber>
    </recommendedName>
    <alternativeName>
        <fullName evidence="9">Amylomaltase</fullName>
    </alternativeName>
    <alternativeName>
        <fullName evidence="10">Disproportionating enzyme</fullName>
    </alternativeName>
</protein>
<comment type="caution">
    <text evidence="11">The sequence shown here is derived from an EMBL/GenBank/DDBJ whole genome shotgun (WGS) entry which is preliminary data.</text>
</comment>
<evidence type="ECO:0000256" key="4">
    <source>
        <dbReference type="ARBA" id="ARBA00012560"/>
    </source>
</evidence>
<evidence type="ECO:0000256" key="8">
    <source>
        <dbReference type="ARBA" id="ARBA00023277"/>
    </source>
</evidence>
<evidence type="ECO:0000256" key="2">
    <source>
        <dbReference type="ARBA" id="ARBA00004496"/>
    </source>
</evidence>
<name>A0ABZ3LB92_DUNSA</name>
<dbReference type="Gene3D" id="3.20.20.80">
    <property type="entry name" value="Glycosidases"/>
    <property type="match status" value="2"/>
</dbReference>
<comment type="similarity">
    <text evidence="3">Belongs to the disproportionating enzyme family.</text>
</comment>
<dbReference type="EMBL" id="MU069569">
    <property type="protein sequence ID" value="KAF5838690.1"/>
    <property type="molecule type" value="Genomic_DNA"/>
</dbReference>
<proteinExistence type="inferred from homology"/>
<gene>
    <name evidence="11" type="ORF">DUNSADRAFT_2386</name>
</gene>
<accession>A0ABZ3LB92</accession>
<dbReference type="EC" id="2.4.1.25" evidence="4"/>
<reference evidence="11" key="1">
    <citation type="submission" date="2017-08" db="EMBL/GenBank/DDBJ databases">
        <authorList>
            <person name="Polle J.E."/>
            <person name="Barry K."/>
            <person name="Cushman J."/>
            <person name="Schmutz J."/>
            <person name="Tran D."/>
            <person name="Hathwaick L.T."/>
            <person name="Yim W.C."/>
            <person name="Jenkins J."/>
            <person name="Mckie-Krisberg Z.M."/>
            <person name="Prochnik S."/>
            <person name="Lindquist E."/>
            <person name="Dockter R.B."/>
            <person name="Adam C."/>
            <person name="Molina H."/>
            <person name="Bunkerborg J."/>
            <person name="Jin E."/>
            <person name="Buchheim M."/>
            <person name="Magnuson J."/>
        </authorList>
    </citation>
    <scope>NUCLEOTIDE SEQUENCE</scope>
    <source>
        <strain evidence="11">CCAP 19/18</strain>
    </source>
</reference>
<dbReference type="SUPFAM" id="SSF51445">
    <property type="entry name" value="(Trans)glycosidases"/>
    <property type="match status" value="1"/>
</dbReference>
<dbReference type="PANTHER" id="PTHR32518">
    <property type="match status" value="1"/>
</dbReference>
<keyword evidence="7" id="KW-0808">Transferase</keyword>
<organism evidence="11 12">
    <name type="scientific">Dunaliella salina</name>
    <name type="common">Green alga</name>
    <name type="synonym">Protococcus salinus</name>
    <dbReference type="NCBI Taxonomy" id="3046"/>
    <lineage>
        <taxon>Eukaryota</taxon>
        <taxon>Viridiplantae</taxon>
        <taxon>Chlorophyta</taxon>
        <taxon>core chlorophytes</taxon>
        <taxon>Chlorophyceae</taxon>
        <taxon>CS clade</taxon>
        <taxon>Chlamydomonadales</taxon>
        <taxon>Dunaliellaceae</taxon>
        <taxon>Dunaliella</taxon>
    </lineage>
</organism>
<evidence type="ECO:0000256" key="3">
    <source>
        <dbReference type="ARBA" id="ARBA00005684"/>
    </source>
</evidence>
<evidence type="ECO:0000256" key="1">
    <source>
        <dbReference type="ARBA" id="ARBA00000439"/>
    </source>
</evidence>
<evidence type="ECO:0000313" key="11">
    <source>
        <dbReference type="EMBL" id="KAF5838690.1"/>
    </source>
</evidence>
<dbReference type="InterPro" id="IPR003385">
    <property type="entry name" value="Glyco_hydro_77"/>
</dbReference>
<dbReference type="Pfam" id="PF02446">
    <property type="entry name" value="Glyco_hydro_77"/>
    <property type="match status" value="1"/>
</dbReference>
<comment type="subcellular location">
    <subcellularLocation>
        <location evidence="2">Cytoplasm</location>
    </subcellularLocation>
</comment>
<feature type="non-terminal residue" evidence="11">
    <location>
        <position position="1"/>
    </location>
</feature>
<keyword evidence="6" id="KW-0328">Glycosyltransferase</keyword>
<dbReference type="Proteomes" id="UP000815325">
    <property type="component" value="Unassembled WGS sequence"/>
</dbReference>
<evidence type="ECO:0000256" key="6">
    <source>
        <dbReference type="ARBA" id="ARBA00022676"/>
    </source>
</evidence>
<dbReference type="InterPro" id="IPR017853">
    <property type="entry name" value="GH"/>
</dbReference>
<keyword evidence="8" id="KW-0119">Carbohydrate metabolism</keyword>
<keyword evidence="5" id="KW-0963">Cytoplasm</keyword>
<keyword evidence="12" id="KW-1185">Reference proteome</keyword>
<evidence type="ECO:0000256" key="5">
    <source>
        <dbReference type="ARBA" id="ARBA00022490"/>
    </source>
</evidence>
<dbReference type="PANTHER" id="PTHR32518:SF3">
    <property type="entry name" value="4-ALPHA-GLUCANOTRANSFERASE"/>
    <property type="match status" value="1"/>
</dbReference>
<evidence type="ECO:0000313" key="12">
    <source>
        <dbReference type="Proteomes" id="UP000815325"/>
    </source>
</evidence>
<evidence type="ECO:0000256" key="10">
    <source>
        <dbReference type="ARBA" id="ARBA00031501"/>
    </source>
</evidence>
<evidence type="ECO:0000256" key="9">
    <source>
        <dbReference type="ARBA" id="ARBA00031423"/>
    </source>
</evidence>
<comment type="catalytic activity">
    <reaction evidence="1">
        <text>Transfers a segment of a (1-&gt;4)-alpha-D-glucan to a new position in an acceptor, which may be glucose or a (1-&gt;4)-alpha-D-glucan.</text>
        <dbReference type="EC" id="2.4.1.25"/>
    </reaction>
</comment>